<comment type="subcellular location">
    <subcellularLocation>
        <location evidence="1">Cytoplasm</location>
    </subcellularLocation>
</comment>
<dbReference type="GO" id="GO:0005737">
    <property type="term" value="C:cytoplasm"/>
    <property type="evidence" value="ECO:0007669"/>
    <property type="project" value="UniProtKB-SubCell"/>
</dbReference>
<dbReference type="InterPro" id="IPR053924">
    <property type="entry name" value="RecX_HTH_2nd"/>
</dbReference>
<gene>
    <name evidence="7" type="ORF">MNBD_DELTA01-888</name>
</gene>
<feature type="domain" description="RecX second three-helical" evidence="6">
    <location>
        <begin position="71"/>
        <end position="111"/>
    </location>
</feature>
<feature type="compositionally biased region" description="Basic and acidic residues" evidence="5">
    <location>
        <begin position="1"/>
        <end position="15"/>
    </location>
</feature>
<accession>A0A3B0QRE5</accession>
<keyword evidence="4" id="KW-0963">Cytoplasm</keyword>
<dbReference type="EMBL" id="UOEA01000015">
    <property type="protein sequence ID" value="VAV82387.1"/>
    <property type="molecule type" value="Genomic_DNA"/>
</dbReference>
<feature type="region of interest" description="Disordered" evidence="5">
    <location>
        <begin position="1"/>
        <end position="21"/>
    </location>
</feature>
<evidence type="ECO:0000256" key="1">
    <source>
        <dbReference type="ARBA" id="ARBA00004496"/>
    </source>
</evidence>
<dbReference type="PANTHER" id="PTHR33602:SF1">
    <property type="entry name" value="REGULATORY PROTEIN RECX FAMILY PROTEIN"/>
    <property type="match status" value="1"/>
</dbReference>
<name>A0A3B0QRE5_9ZZZZ</name>
<dbReference type="Gene3D" id="1.10.10.10">
    <property type="entry name" value="Winged helix-like DNA-binding domain superfamily/Winged helix DNA-binding domain"/>
    <property type="match status" value="1"/>
</dbReference>
<dbReference type="HAMAP" id="MF_01114">
    <property type="entry name" value="RecX"/>
    <property type="match status" value="1"/>
</dbReference>
<proteinExistence type="inferred from homology"/>
<dbReference type="GO" id="GO:0006282">
    <property type="term" value="P:regulation of DNA repair"/>
    <property type="evidence" value="ECO:0007669"/>
    <property type="project" value="InterPro"/>
</dbReference>
<dbReference type="Pfam" id="PF02631">
    <property type="entry name" value="RecX_HTH2"/>
    <property type="match status" value="1"/>
</dbReference>
<sequence>MKQSTNEELKEDSSEAGKSAALPDAKDMATSLISYKEWTKSALTQRLLKRGCIQADIDVAMVWLEEQGLIDDRKYAFEFASSRMRTRLWGIIKISAELKKRGIDATLAQEATTSLKGETEEAAALAALQKWLRIKRFTPPLSSAVAFKASSHLRSKGFTGQAIGFAMNNNNNECPEEYPVVYEDQ</sequence>
<reference evidence="7" key="1">
    <citation type="submission" date="2018-06" db="EMBL/GenBank/DDBJ databases">
        <authorList>
            <person name="Zhirakovskaya E."/>
        </authorList>
    </citation>
    <scope>NUCLEOTIDE SEQUENCE</scope>
</reference>
<dbReference type="AlphaFoldDB" id="A0A3B0QRE5"/>
<comment type="similarity">
    <text evidence="2">Belongs to the RecX family.</text>
</comment>
<dbReference type="InterPro" id="IPR036388">
    <property type="entry name" value="WH-like_DNA-bd_sf"/>
</dbReference>
<evidence type="ECO:0000256" key="2">
    <source>
        <dbReference type="ARBA" id="ARBA00009695"/>
    </source>
</evidence>
<evidence type="ECO:0000313" key="7">
    <source>
        <dbReference type="EMBL" id="VAV82387.1"/>
    </source>
</evidence>
<evidence type="ECO:0000256" key="3">
    <source>
        <dbReference type="ARBA" id="ARBA00018111"/>
    </source>
</evidence>
<organism evidence="7">
    <name type="scientific">hydrothermal vent metagenome</name>
    <dbReference type="NCBI Taxonomy" id="652676"/>
    <lineage>
        <taxon>unclassified sequences</taxon>
        <taxon>metagenomes</taxon>
        <taxon>ecological metagenomes</taxon>
    </lineage>
</organism>
<evidence type="ECO:0000256" key="5">
    <source>
        <dbReference type="SAM" id="MobiDB-lite"/>
    </source>
</evidence>
<evidence type="ECO:0000256" key="4">
    <source>
        <dbReference type="ARBA" id="ARBA00022490"/>
    </source>
</evidence>
<dbReference type="InterPro" id="IPR003783">
    <property type="entry name" value="Regulatory_RecX"/>
</dbReference>
<dbReference type="PANTHER" id="PTHR33602">
    <property type="entry name" value="REGULATORY PROTEIN RECX FAMILY PROTEIN"/>
    <property type="match status" value="1"/>
</dbReference>
<protein>
    <recommendedName>
        <fullName evidence="3">Regulatory protein RecX</fullName>
    </recommendedName>
</protein>
<evidence type="ECO:0000259" key="6">
    <source>
        <dbReference type="Pfam" id="PF02631"/>
    </source>
</evidence>